<keyword evidence="5 7" id="KW-0472">Membrane</keyword>
<evidence type="ECO:0000256" key="7">
    <source>
        <dbReference type="SAM" id="Phobius"/>
    </source>
</evidence>
<dbReference type="HOGENOM" id="CLU_028880_0_2_5"/>
<feature type="region of interest" description="Disordered" evidence="6">
    <location>
        <begin position="1"/>
        <end position="20"/>
    </location>
</feature>
<dbReference type="GO" id="GO:0022857">
    <property type="term" value="F:transmembrane transporter activity"/>
    <property type="evidence" value="ECO:0007669"/>
    <property type="project" value="InterPro"/>
</dbReference>
<feature type="transmembrane region" description="Helical" evidence="7">
    <location>
        <begin position="153"/>
        <end position="173"/>
    </location>
</feature>
<dbReference type="CDD" id="cd06579">
    <property type="entry name" value="TM_PBP1_transp_AraH_like"/>
    <property type="match status" value="1"/>
</dbReference>
<dbReference type="eggNOG" id="COG1172">
    <property type="taxonomic scope" value="Bacteria"/>
</dbReference>
<evidence type="ECO:0000256" key="2">
    <source>
        <dbReference type="ARBA" id="ARBA00022475"/>
    </source>
</evidence>
<protein>
    <submittedName>
        <fullName evidence="8">Methyl-galactoside transport system permease protein</fullName>
    </submittedName>
</protein>
<feature type="transmembrane region" description="Helical" evidence="7">
    <location>
        <begin position="67"/>
        <end position="87"/>
    </location>
</feature>
<dbReference type="Proteomes" id="UP000005258">
    <property type="component" value="Chromosome"/>
</dbReference>
<dbReference type="PANTHER" id="PTHR32196">
    <property type="entry name" value="ABC TRANSPORTER PERMEASE PROTEIN YPHD-RELATED-RELATED"/>
    <property type="match status" value="1"/>
</dbReference>
<accession>I3TJP7</accession>
<organism evidence="8 9">
    <name type="scientific">Tistrella mobilis (strain KA081020-065)</name>
    <dbReference type="NCBI Taxonomy" id="1110502"/>
    <lineage>
        <taxon>Bacteria</taxon>
        <taxon>Pseudomonadati</taxon>
        <taxon>Pseudomonadota</taxon>
        <taxon>Alphaproteobacteria</taxon>
        <taxon>Geminicoccales</taxon>
        <taxon>Geminicoccaceae</taxon>
        <taxon>Tistrella</taxon>
    </lineage>
</organism>
<dbReference type="InterPro" id="IPR001851">
    <property type="entry name" value="ABC_transp_permease"/>
</dbReference>
<name>I3TJP7_TISMK</name>
<feature type="transmembrane region" description="Helical" evidence="7">
    <location>
        <begin position="94"/>
        <end position="113"/>
    </location>
</feature>
<feature type="transmembrane region" description="Helical" evidence="7">
    <location>
        <begin position="119"/>
        <end position="141"/>
    </location>
</feature>
<feature type="transmembrane region" description="Helical" evidence="7">
    <location>
        <begin position="33"/>
        <end position="55"/>
    </location>
</feature>
<keyword evidence="4 7" id="KW-1133">Transmembrane helix</keyword>
<keyword evidence="2" id="KW-1003">Cell membrane</keyword>
<keyword evidence="9" id="KW-1185">Reference proteome</keyword>
<evidence type="ECO:0000256" key="4">
    <source>
        <dbReference type="ARBA" id="ARBA00022989"/>
    </source>
</evidence>
<comment type="subcellular location">
    <subcellularLocation>
        <location evidence="1">Cell membrane</location>
        <topology evidence="1">Multi-pass membrane protein</topology>
    </subcellularLocation>
</comment>
<evidence type="ECO:0000256" key="6">
    <source>
        <dbReference type="SAM" id="MobiDB-lite"/>
    </source>
</evidence>
<feature type="transmembrane region" description="Helical" evidence="7">
    <location>
        <begin position="193"/>
        <end position="214"/>
    </location>
</feature>
<gene>
    <name evidence="8" type="ordered locus">TMO_1146</name>
</gene>
<evidence type="ECO:0000256" key="3">
    <source>
        <dbReference type="ARBA" id="ARBA00022692"/>
    </source>
</evidence>
<dbReference type="AlphaFoldDB" id="I3TJP7"/>
<dbReference type="GO" id="GO:0005886">
    <property type="term" value="C:plasma membrane"/>
    <property type="evidence" value="ECO:0007669"/>
    <property type="project" value="UniProtKB-SubCell"/>
</dbReference>
<evidence type="ECO:0000256" key="5">
    <source>
        <dbReference type="ARBA" id="ARBA00023136"/>
    </source>
</evidence>
<sequence length="352" mass="36387">MTDTPAPATGMTKGPAPMTDTARGAAANPLRRLFVRLGVLPFFLVGALIVFTILSDRFLTVDNLVNVARQSVYLMLVSLGQMLVLITGGFDLSVGAAVAVTSVVSALVMTALGQMFPDAVWLVIVAGATAGFCAAMLIGLVNGIGVAAFGVSPFIMTLGVSSVAAGISLFLTGGVPVSGLPFEFADLFGFGRLFGVPVPVLVAALAALAMWVVMSRTRIGMHVYAIGGNMKAAHLSAIDTKKVLVFAYVICALIASLTGLLLTARVESGEANLGGTIALESIAACVIAGVSLRGGIGRVENVVLGAFFIVLVQNGMNLAQISSYMQMVLLGALLILAVVFDQIRYRMLMGRG</sequence>
<dbReference type="EMBL" id="CP003236">
    <property type="protein sequence ID" value="AFK52985.1"/>
    <property type="molecule type" value="Genomic_DNA"/>
</dbReference>
<proteinExistence type="predicted"/>
<reference evidence="8 9" key="1">
    <citation type="journal article" date="2012" name="J. Am. Chem. Soc.">
        <title>Bacterial biosynthesis and maturation of the didemnin anti-cancer agents.</title>
        <authorList>
            <person name="Xu Y."/>
            <person name="Kersten R.D."/>
            <person name="Nam S.J."/>
            <person name="Lu L."/>
            <person name="Al-Suwailem A.M."/>
            <person name="Zheng H."/>
            <person name="Fenical W."/>
            <person name="Dorrestein P.C."/>
            <person name="Moore B.S."/>
            <person name="Qian P.Y."/>
        </authorList>
    </citation>
    <scope>NUCLEOTIDE SEQUENCE [LARGE SCALE GENOMIC DNA]</scope>
    <source>
        <strain evidence="8 9">KA081020-065</strain>
    </source>
</reference>
<dbReference type="PATRIC" id="fig|1110502.3.peg.1180"/>
<evidence type="ECO:0000313" key="8">
    <source>
        <dbReference type="EMBL" id="AFK52985.1"/>
    </source>
</evidence>
<feature type="transmembrane region" description="Helical" evidence="7">
    <location>
        <begin position="243"/>
        <end position="261"/>
    </location>
</feature>
<dbReference type="STRING" id="1110502.TMO_1146"/>
<evidence type="ECO:0000313" key="9">
    <source>
        <dbReference type="Proteomes" id="UP000005258"/>
    </source>
</evidence>
<dbReference type="Pfam" id="PF02653">
    <property type="entry name" value="BPD_transp_2"/>
    <property type="match status" value="1"/>
</dbReference>
<dbReference type="KEGG" id="tmo:TMO_1146"/>
<evidence type="ECO:0000256" key="1">
    <source>
        <dbReference type="ARBA" id="ARBA00004651"/>
    </source>
</evidence>
<keyword evidence="3 7" id="KW-0812">Transmembrane</keyword>
<feature type="transmembrane region" description="Helical" evidence="7">
    <location>
        <begin position="324"/>
        <end position="343"/>
    </location>
</feature>